<comment type="caution">
    <text evidence="1">The sequence shown here is derived from an EMBL/GenBank/DDBJ whole genome shotgun (WGS) entry which is preliminary data.</text>
</comment>
<protein>
    <submittedName>
        <fullName evidence="1">Uncharacterized protein</fullName>
    </submittedName>
</protein>
<sequence length="268" mass="30743">MGKKKSSKQLASKDSPAENSLISYDQDLSDKDIKLRSYKEEELSIEDYESQTSKNSNLESETKEFTDLQLRYNSEEHLKAKFTTVLKEVEEVEYFDHAPQRPSAKESHLPSQRQLADARNDRLETFYYAYRVLNAVLNLMLIMFLILTLSGFAWVVWNDITRLTREHELGMAREIARCQEEYTQYGCGPELDIPGLQAYCEKLDICRKEDIDSLPLAAISVKALASILNGFFNELSYKSMVTHRLVISDHARSFLSPLCLFGFVPAPC</sequence>
<dbReference type="Proteomes" id="UP001165960">
    <property type="component" value="Unassembled WGS sequence"/>
</dbReference>
<reference evidence="1" key="1">
    <citation type="submission" date="2022-04" db="EMBL/GenBank/DDBJ databases">
        <title>Genome of the entomopathogenic fungus Entomophthora muscae.</title>
        <authorList>
            <person name="Elya C."/>
            <person name="Lovett B.R."/>
            <person name="Lee E."/>
            <person name="Macias A.M."/>
            <person name="Hajek A.E."/>
            <person name="De Bivort B.L."/>
            <person name="Kasson M.T."/>
            <person name="De Fine Licht H.H."/>
            <person name="Stajich J.E."/>
        </authorList>
    </citation>
    <scope>NUCLEOTIDE SEQUENCE</scope>
    <source>
        <strain evidence="1">Berkeley</strain>
    </source>
</reference>
<accession>A0ACC2SUY4</accession>
<dbReference type="EMBL" id="QTSX02004317">
    <property type="protein sequence ID" value="KAJ9065912.1"/>
    <property type="molecule type" value="Genomic_DNA"/>
</dbReference>
<proteinExistence type="predicted"/>
<gene>
    <name evidence="1" type="ORF">DSO57_1014747</name>
</gene>
<evidence type="ECO:0000313" key="1">
    <source>
        <dbReference type="EMBL" id="KAJ9065912.1"/>
    </source>
</evidence>
<organism evidence="1 2">
    <name type="scientific">Entomophthora muscae</name>
    <dbReference type="NCBI Taxonomy" id="34485"/>
    <lineage>
        <taxon>Eukaryota</taxon>
        <taxon>Fungi</taxon>
        <taxon>Fungi incertae sedis</taxon>
        <taxon>Zoopagomycota</taxon>
        <taxon>Entomophthoromycotina</taxon>
        <taxon>Entomophthoromycetes</taxon>
        <taxon>Entomophthorales</taxon>
        <taxon>Entomophthoraceae</taxon>
        <taxon>Entomophthora</taxon>
    </lineage>
</organism>
<name>A0ACC2SUY4_9FUNG</name>
<keyword evidence="2" id="KW-1185">Reference proteome</keyword>
<evidence type="ECO:0000313" key="2">
    <source>
        <dbReference type="Proteomes" id="UP001165960"/>
    </source>
</evidence>